<dbReference type="RefSeq" id="WP_341410509.1">
    <property type="nucleotide sequence ID" value="NZ_JBBUTH010000005.1"/>
</dbReference>
<proteinExistence type="inferred from homology"/>
<dbReference type="PANTHER" id="PTHR37164">
    <property type="entry name" value="BACTERIOHEMERYTHRIN"/>
    <property type="match status" value="1"/>
</dbReference>
<dbReference type="EMBL" id="JBBUTH010000005">
    <property type="protein sequence ID" value="MEK8050816.1"/>
    <property type="molecule type" value="Genomic_DNA"/>
</dbReference>
<dbReference type="Pfam" id="PF01814">
    <property type="entry name" value="Hemerythrin"/>
    <property type="match status" value="1"/>
</dbReference>
<dbReference type="InterPro" id="IPR035938">
    <property type="entry name" value="Hemerythrin-like_sf"/>
</dbReference>
<evidence type="ECO:0000313" key="6">
    <source>
        <dbReference type="EMBL" id="MEK8050816.1"/>
    </source>
</evidence>
<keyword evidence="2" id="KW-0813">Transport</keyword>
<sequence>MTTSLRQPRHSVVDWSDAHALGLEEIDAQHRLLFDLINDLWHHLVRRSARTDVQATLTALERCALSHFATEETFMRVTGYPHLAAHMAEHADFVDRIGREKTAVMRDQPLSFDLLSYLKGWLSDHILRADADFTRMARIAHGALASPHTSEPPSPSFWQRLRGWW</sequence>
<dbReference type="NCBIfam" id="TIGR02481">
    <property type="entry name" value="hemeryth_dom"/>
    <property type="match status" value="1"/>
</dbReference>
<keyword evidence="7" id="KW-1185">Reference proteome</keyword>
<organism evidence="6 7">
    <name type="scientific">Pseudaquabacterium inlustre</name>
    <dbReference type="NCBI Taxonomy" id="2984192"/>
    <lineage>
        <taxon>Bacteria</taxon>
        <taxon>Pseudomonadati</taxon>
        <taxon>Pseudomonadota</taxon>
        <taxon>Betaproteobacteria</taxon>
        <taxon>Burkholderiales</taxon>
        <taxon>Sphaerotilaceae</taxon>
        <taxon>Pseudaquabacterium</taxon>
    </lineage>
</organism>
<protein>
    <submittedName>
        <fullName evidence="6">Hemerythrin family protein</fullName>
    </submittedName>
</protein>
<dbReference type="InterPro" id="IPR012312">
    <property type="entry name" value="Hemerythrin-like"/>
</dbReference>
<evidence type="ECO:0000256" key="4">
    <source>
        <dbReference type="ARBA" id="ARBA00023004"/>
    </source>
</evidence>
<dbReference type="InterPro" id="IPR016131">
    <property type="entry name" value="Haemerythrin_Fe_BS"/>
</dbReference>
<comment type="caution">
    <text evidence="6">The sequence shown here is derived from an EMBL/GenBank/DDBJ whole genome shotgun (WGS) entry which is preliminary data.</text>
</comment>
<dbReference type="PANTHER" id="PTHR37164:SF1">
    <property type="entry name" value="BACTERIOHEMERYTHRIN"/>
    <property type="match status" value="1"/>
</dbReference>
<evidence type="ECO:0000256" key="2">
    <source>
        <dbReference type="ARBA" id="ARBA00022621"/>
    </source>
</evidence>
<comment type="similarity">
    <text evidence="1">Belongs to the hemerythrin family.</text>
</comment>
<gene>
    <name evidence="6" type="ORF">AACH10_11265</name>
</gene>
<dbReference type="InterPro" id="IPR050669">
    <property type="entry name" value="Hemerythrin"/>
</dbReference>
<dbReference type="InterPro" id="IPR012827">
    <property type="entry name" value="Hemerythrin_metal-bd"/>
</dbReference>
<dbReference type="NCBIfam" id="NF033749">
    <property type="entry name" value="bact_hemeryth"/>
    <property type="match status" value="1"/>
</dbReference>
<dbReference type="SUPFAM" id="SSF47188">
    <property type="entry name" value="Hemerythrin-like"/>
    <property type="match status" value="1"/>
</dbReference>
<dbReference type="CDD" id="cd12107">
    <property type="entry name" value="Hemerythrin"/>
    <property type="match status" value="1"/>
</dbReference>
<reference evidence="6 7" key="1">
    <citation type="submission" date="2024-04" db="EMBL/GenBank/DDBJ databases">
        <title>Novel species of the genus Ideonella isolated from streams.</title>
        <authorList>
            <person name="Lu H."/>
        </authorList>
    </citation>
    <scope>NUCLEOTIDE SEQUENCE [LARGE SCALE GENOMIC DNA]</scope>
    <source>
        <strain evidence="6 7">DXS22W</strain>
    </source>
</reference>
<keyword evidence="4" id="KW-0408">Iron</keyword>
<dbReference type="Gene3D" id="1.20.120.50">
    <property type="entry name" value="Hemerythrin-like"/>
    <property type="match status" value="1"/>
</dbReference>
<evidence type="ECO:0000259" key="5">
    <source>
        <dbReference type="Pfam" id="PF01814"/>
    </source>
</evidence>
<evidence type="ECO:0000256" key="1">
    <source>
        <dbReference type="ARBA" id="ARBA00010587"/>
    </source>
</evidence>
<dbReference type="Proteomes" id="UP001365405">
    <property type="component" value="Unassembled WGS sequence"/>
</dbReference>
<feature type="domain" description="Hemerythrin-like" evidence="5">
    <location>
        <begin position="22"/>
        <end position="135"/>
    </location>
</feature>
<accession>A0ABU9CG26</accession>
<keyword evidence="3" id="KW-0479">Metal-binding</keyword>
<evidence type="ECO:0000313" key="7">
    <source>
        <dbReference type="Proteomes" id="UP001365405"/>
    </source>
</evidence>
<keyword evidence="2" id="KW-0561">Oxygen transport</keyword>
<name>A0ABU9CG26_9BURK</name>
<evidence type="ECO:0000256" key="3">
    <source>
        <dbReference type="ARBA" id="ARBA00022723"/>
    </source>
</evidence>
<dbReference type="PROSITE" id="PS00550">
    <property type="entry name" value="HEMERYTHRINS"/>
    <property type="match status" value="1"/>
</dbReference>